<dbReference type="STRING" id="452637.Oter_1227"/>
<dbReference type="KEGG" id="ote:Oter_1227"/>
<dbReference type="HOGENOM" id="CLU_1276567_0_0_0"/>
<gene>
    <name evidence="2" type="ordered locus">Oter_1227</name>
</gene>
<dbReference type="EMBL" id="CP001032">
    <property type="protein sequence ID" value="ACB74512.1"/>
    <property type="molecule type" value="Genomic_DNA"/>
</dbReference>
<dbReference type="Proteomes" id="UP000007013">
    <property type="component" value="Chromosome"/>
</dbReference>
<evidence type="ECO:0000256" key="1">
    <source>
        <dbReference type="SAM" id="MobiDB-lite"/>
    </source>
</evidence>
<organism evidence="2 3">
    <name type="scientific">Opitutus terrae (strain DSM 11246 / JCM 15787 / PB90-1)</name>
    <dbReference type="NCBI Taxonomy" id="452637"/>
    <lineage>
        <taxon>Bacteria</taxon>
        <taxon>Pseudomonadati</taxon>
        <taxon>Verrucomicrobiota</taxon>
        <taxon>Opitutia</taxon>
        <taxon>Opitutales</taxon>
        <taxon>Opitutaceae</taxon>
        <taxon>Opitutus</taxon>
    </lineage>
</organism>
<evidence type="ECO:0000313" key="3">
    <source>
        <dbReference type="Proteomes" id="UP000007013"/>
    </source>
</evidence>
<evidence type="ECO:0008006" key="4">
    <source>
        <dbReference type="Google" id="ProtNLM"/>
    </source>
</evidence>
<reference evidence="2 3" key="1">
    <citation type="journal article" date="2011" name="J. Bacteriol.">
        <title>Genome sequence of the verrucomicrobium Opitutus terrae PB90-1, an abundant inhabitant of rice paddy soil ecosystems.</title>
        <authorList>
            <person name="van Passel M.W."/>
            <person name="Kant R."/>
            <person name="Palva A."/>
            <person name="Copeland A."/>
            <person name="Lucas S."/>
            <person name="Lapidus A."/>
            <person name="Glavina del Rio T."/>
            <person name="Pitluck S."/>
            <person name="Goltsman E."/>
            <person name="Clum A."/>
            <person name="Sun H."/>
            <person name="Schmutz J."/>
            <person name="Larimer F.W."/>
            <person name="Land M.L."/>
            <person name="Hauser L."/>
            <person name="Kyrpides N."/>
            <person name="Mikhailova N."/>
            <person name="Richardson P.P."/>
            <person name="Janssen P.H."/>
            <person name="de Vos W.M."/>
            <person name="Smidt H."/>
        </authorList>
    </citation>
    <scope>NUCLEOTIDE SEQUENCE [LARGE SCALE GENOMIC DNA]</scope>
    <source>
        <strain evidence="3">DSM 11246 / JCM 15787 / PB90-1</strain>
    </source>
</reference>
<feature type="compositionally biased region" description="Basic and acidic residues" evidence="1">
    <location>
        <begin position="156"/>
        <end position="175"/>
    </location>
</feature>
<accession>B1ZPJ3</accession>
<dbReference type="RefSeq" id="WP_012374050.1">
    <property type="nucleotide sequence ID" value="NC_010571.1"/>
</dbReference>
<protein>
    <recommendedName>
        <fullName evidence="4">DUF2383 domain-containing protein</fullName>
    </recommendedName>
</protein>
<sequence length="216" mass="23710">MQTNPHLTGSGQLGPQCGPSAAIPSGYGTLLHEERQLQAVVREGIAQAEGFGGRRLADLLRYQRDEVAAIINLLVERTQQLPIPARFRATDADQAAHPRSLRPVGGSGTGHQVEQLHAELAERFVRLTSRTVALNADRFFGRLSRRHHKMAGKLHDLFEQRPRIRQISDRDRGRGSEQSAASASHAVWENEGGSPMRGTSAIAPSTTFRDRSSLPE</sequence>
<name>B1ZPJ3_OPITP</name>
<proteinExistence type="predicted"/>
<dbReference type="AlphaFoldDB" id="B1ZPJ3"/>
<feature type="region of interest" description="Disordered" evidence="1">
    <location>
        <begin position="156"/>
        <end position="216"/>
    </location>
</feature>
<keyword evidence="3" id="KW-1185">Reference proteome</keyword>
<evidence type="ECO:0000313" key="2">
    <source>
        <dbReference type="EMBL" id="ACB74512.1"/>
    </source>
</evidence>